<dbReference type="Proteomes" id="UP001242480">
    <property type="component" value="Unassembled WGS sequence"/>
</dbReference>
<dbReference type="Gene3D" id="1.10.10.10">
    <property type="entry name" value="Winged helix-like DNA-binding domain superfamily/Winged helix DNA-binding domain"/>
    <property type="match status" value="1"/>
</dbReference>
<comment type="similarity">
    <text evidence="1">Belongs to the LysR transcriptional regulatory family.</text>
</comment>
<evidence type="ECO:0000256" key="4">
    <source>
        <dbReference type="ARBA" id="ARBA00023163"/>
    </source>
</evidence>
<dbReference type="RefSeq" id="WP_307284282.1">
    <property type="nucleotide sequence ID" value="NZ_JAUSVX010000023.1"/>
</dbReference>
<sequence>MEIGQLRCFVAVAEELHFGRAARRLAILPASLGRQIRLLEESLSVRLVERTTRTVLLTRDGTRLLGEARQVLAQVDAITGRFRRQGRRERSEIRIGAIDSAAAGLMPQLLLDLKLEHPAIAVQLLEDKTARLLPKLRSGRLDLAFIRPPEAVDRSLELLALFSETAVVAMPQGHRLAGRERVAIADLDDEPLIVPDRRSRPHSHDLTIELFAAAGSHLRIAQVADEKQTIVVLVAAGIGLAIVPRWTSRLAVGGVRYVPLDTGRDGTATRLPLSAAWLKGVRDPLRDSLVAILTKNLAAYARNA</sequence>
<keyword evidence="2" id="KW-0805">Transcription regulation</keyword>
<organism evidence="6 7">
    <name type="scientific">Labrys wisconsinensis</name>
    <dbReference type="NCBI Taxonomy" id="425677"/>
    <lineage>
        <taxon>Bacteria</taxon>
        <taxon>Pseudomonadati</taxon>
        <taxon>Pseudomonadota</taxon>
        <taxon>Alphaproteobacteria</taxon>
        <taxon>Hyphomicrobiales</taxon>
        <taxon>Xanthobacteraceae</taxon>
        <taxon>Labrys</taxon>
    </lineage>
</organism>
<keyword evidence="3 6" id="KW-0238">DNA-binding</keyword>
<protein>
    <submittedName>
        <fullName evidence="6">DNA-binding transcriptional LysR family regulator</fullName>
    </submittedName>
</protein>
<proteinExistence type="inferred from homology"/>
<keyword evidence="4" id="KW-0804">Transcription</keyword>
<dbReference type="InterPro" id="IPR036388">
    <property type="entry name" value="WH-like_DNA-bd_sf"/>
</dbReference>
<gene>
    <name evidence="6" type="ORF">QO011_007566</name>
</gene>
<evidence type="ECO:0000313" key="7">
    <source>
        <dbReference type="Proteomes" id="UP001242480"/>
    </source>
</evidence>
<dbReference type="CDD" id="cd08414">
    <property type="entry name" value="PBP2_LTTR_aromatics_like"/>
    <property type="match status" value="1"/>
</dbReference>
<dbReference type="InterPro" id="IPR005119">
    <property type="entry name" value="LysR_subst-bd"/>
</dbReference>
<dbReference type="PANTHER" id="PTHR30346:SF0">
    <property type="entry name" value="HCA OPERON TRANSCRIPTIONAL ACTIVATOR HCAR"/>
    <property type="match status" value="1"/>
</dbReference>
<evidence type="ECO:0000259" key="5">
    <source>
        <dbReference type="PROSITE" id="PS50931"/>
    </source>
</evidence>
<dbReference type="EMBL" id="JAUSVX010000023">
    <property type="protein sequence ID" value="MDQ0474525.1"/>
    <property type="molecule type" value="Genomic_DNA"/>
</dbReference>
<evidence type="ECO:0000256" key="2">
    <source>
        <dbReference type="ARBA" id="ARBA00023015"/>
    </source>
</evidence>
<dbReference type="Gene3D" id="3.40.190.10">
    <property type="entry name" value="Periplasmic binding protein-like II"/>
    <property type="match status" value="2"/>
</dbReference>
<dbReference type="InterPro" id="IPR036390">
    <property type="entry name" value="WH_DNA-bd_sf"/>
</dbReference>
<dbReference type="SUPFAM" id="SSF46785">
    <property type="entry name" value="Winged helix' DNA-binding domain"/>
    <property type="match status" value="1"/>
</dbReference>
<evidence type="ECO:0000256" key="1">
    <source>
        <dbReference type="ARBA" id="ARBA00009437"/>
    </source>
</evidence>
<comment type="caution">
    <text evidence="6">The sequence shown here is derived from an EMBL/GenBank/DDBJ whole genome shotgun (WGS) entry which is preliminary data.</text>
</comment>
<evidence type="ECO:0000256" key="3">
    <source>
        <dbReference type="ARBA" id="ARBA00023125"/>
    </source>
</evidence>
<dbReference type="SUPFAM" id="SSF53850">
    <property type="entry name" value="Periplasmic binding protein-like II"/>
    <property type="match status" value="1"/>
</dbReference>
<dbReference type="PANTHER" id="PTHR30346">
    <property type="entry name" value="TRANSCRIPTIONAL DUAL REGULATOR HCAR-RELATED"/>
    <property type="match status" value="1"/>
</dbReference>
<accession>A0ABU0JLM9</accession>
<reference evidence="6 7" key="1">
    <citation type="submission" date="2023-07" db="EMBL/GenBank/DDBJ databases">
        <title>Genomic Encyclopedia of Type Strains, Phase IV (KMG-IV): sequencing the most valuable type-strain genomes for metagenomic binning, comparative biology and taxonomic classification.</title>
        <authorList>
            <person name="Goeker M."/>
        </authorList>
    </citation>
    <scope>NUCLEOTIDE SEQUENCE [LARGE SCALE GENOMIC DNA]</scope>
    <source>
        <strain evidence="6 7">DSM 19619</strain>
    </source>
</reference>
<keyword evidence="7" id="KW-1185">Reference proteome</keyword>
<dbReference type="Pfam" id="PF00126">
    <property type="entry name" value="HTH_1"/>
    <property type="match status" value="1"/>
</dbReference>
<dbReference type="PROSITE" id="PS50931">
    <property type="entry name" value="HTH_LYSR"/>
    <property type="match status" value="1"/>
</dbReference>
<name>A0ABU0JLM9_9HYPH</name>
<dbReference type="InterPro" id="IPR000847">
    <property type="entry name" value="LysR_HTH_N"/>
</dbReference>
<dbReference type="GO" id="GO:0003677">
    <property type="term" value="F:DNA binding"/>
    <property type="evidence" value="ECO:0007669"/>
    <property type="project" value="UniProtKB-KW"/>
</dbReference>
<evidence type="ECO:0000313" key="6">
    <source>
        <dbReference type="EMBL" id="MDQ0474525.1"/>
    </source>
</evidence>
<feature type="domain" description="HTH lysR-type" evidence="5">
    <location>
        <begin position="1"/>
        <end position="58"/>
    </location>
</feature>
<dbReference type="Pfam" id="PF03466">
    <property type="entry name" value="LysR_substrate"/>
    <property type="match status" value="1"/>
</dbReference>